<dbReference type="Pfam" id="PF02927">
    <property type="entry name" value="CelD_N"/>
    <property type="match status" value="1"/>
</dbReference>
<dbReference type="SUPFAM" id="SSF49785">
    <property type="entry name" value="Galactose-binding domain-like"/>
    <property type="match status" value="2"/>
</dbReference>
<dbReference type="SUPFAM" id="SSF48208">
    <property type="entry name" value="Six-hairpin glycosidases"/>
    <property type="match status" value="1"/>
</dbReference>
<evidence type="ECO:0000256" key="3">
    <source>
        <dbReference type="ARBA" id="ARBA00023277"/>
    </source>
</evidence>
<feature type="chain" id="PRO_5024501329" description="Endoglucanase" evidence="7">
    <location>
        <begin position="34"/>
        <end position="1015"/>
    </location>
</feature>
<reference evidence="9 10" key="1">
    <citation type="submission" date="2019-10" db="EMBL/GenBank/DDBJ databases">
        <title>Whole genome shotgun sequence of Acrocarpospora corrugata NBRC 13972.</title>
        <authorList>
            <person name="Ichikawa N."/>
            <person name="Kimura A."/>
            <person name="Kitahashi Y."/>
            <person name="Komaki H."/>
            <person name="Oguchi A."/>
        </authorList>
    </citation>
    <scope>NUCLEOTIDE SEQUENCE [LARGE SCALE GENOMIC DNA]</scope>
    <source>
        <strain evidence="9 10">NBRC 13972</strain>
    </source>
</reference>
<dbReference type="InterPro" id="IPR001701">
    <property type="entry name" value="Glyco_hydro_9"/>
</dbReference>
<comment type="catalytic activity">
    <reaction evidence="7">
        <text>Endohydrolysis of (1-&gt;4)-beta-D-glucosidic linkages in cellulose, lichenin and cereal beta-D-glucans.</text>
        <dbReference type="EC" id="3.2.1.4"/>
    </reaction>
</comment>
<keyword evidence="10" id="KW-1185">Reference proteome</keyword>
<feature type="signal peptide" evidence="7">
    <location>
        <begin position="1"/>
        <end position="33"/>
    </location>
</feature>
<sequence length="1015" mass="106455">MTRSPGRRLHAFVAGCAAAVLTLTGLTASSAHAEVIEHLHNGTFDSATTPWWSTGNTPISVVDGELCAAVPAGTANPWDASLGHNDIALADGDPYTLTFTASASAAATVRANVQLNEAPFTTAVSREVALTTTPQTFTYEFDGNLDSANGTFTFQLGGAATAFTFCLDDVSLTSDSDAEPPAGGPEQLENGDFGDGLGGWFTYGTNATSTADGRLCTTVPAGLANPWDAGIGQNDVPLVDGATYTFSFEASASPGSSVNANVQLGDAPFTSFFSRAVPLTPATQTFEYTFTASADTERSQVVFHVGANTAEYRLCLDEVSLRGGEEEPPYVPDTGPRVRVNQVGYLPNGPKHATVVTDATAALPWQLKNGGGTVLASGNSTSRGVDPASGQNVHTVDFSAYTGAGTGLTLVADGQVSYPFDISADVYDQLRSDSLQFFAIQRSGIAIDGALFGAQYARPAGHLGVAPNQGDTDVPCQPGVCDYRLDVRGGWYDAGDHGKYVVNGGIAAYQLLSTFERTKTAITGFGGAELGDSTLRVPERGNGVPDVLDEARWELEFLIRMQVPAGKPLAGMAHHKIHDQNWTGLPLQPEDDPQLRELHPPSTAATLNLAATAAQCARLFARYDSAFAAKCLTSAKRAWTAAKANPARYASPNDGNGGGTYNDNDVSDEFYWAAAELYLTTGEAAYLTELRASPHHTGNVFSSTGFGWPATAALGRMDLATVPSELPAAERNQLRQSVVTAADGYLATLAGEAYGLPLPGSGNSYFWGSNSNIINNVIVMATAYDLTRDRKYQAGALQGMDYIFGRNALNHSYVTGWGEKNPQNQHSRIFGHQLDETLPNPPAGSIAGGANAALEDPYASGLLAGCKPQFCYVDHIESYATNEVAVNWNSALAWIASALADQGNGQAPAAGACRVDYVRHGAWAGGFTSQATVTNTGTTPIDGWTLRWAWTGDQKVTDHWLSSITQSGASVAATNLSHNKKIMPGSTVTFGFLGDSAGGANPAPGLFTLNGKACA</sequence>
<dbReference type="Pfam" id="PF00759">
    <property type="entry name" value="Glyco_hydro_9"/>
    <property type="match status" value="1"/>
</dbReference>
<keyword evidence="3 6" id="KW-0119">Carbohydrate metabolism</keyword>
<evidence type="ECO:0000313" key="10">
    <source>
        <dbReference type="Proteomes" id="UP000334990"/>
    </source>
</evidence>
<dbReference type="Pfam" id="PF00553">
    <property type="entry name" value="CBM_2"/>
    <property type="match status" value="1"/>
</dbReference>
<dbReference type="Gene3D" id="2.60.40.10">
    <property type="entry name" value="Immunoglobulins"/>
    <property type="match status" value="1"/>
</dbReference>
<dbReference type="EMBL" id="BLAD01000035">
    <property type="protein sequence ID" value="GER97996.1"/>
    <property type="molecule type" value="Genomic_DNA"/>
</dbReference>
<dbReference type="AlphaFoldDB" id="A0A5M3VMJ1"/>
<dbReference type="SUPFAM" id="SSF49384">
    <property type="entry name" value="Carbohydrate-binding domain"/>
    <property type="match status" value="1"/>
</dbReference>
<dbReference type="InterPro" id="IPR008965">
    <property type="entry name" value="CBM2/CBM3_carb-bd_dom_sf"/>
</dbReference>
<evidence type="ECO:0000256" key="6">
    <source>
        <dbReference type="PROSITE-ProRule" id="PRU10060"/>
    </source>
</evidence>
<feature type="domain" description="CBM2" evidence="8">
    <location>
        <begin position="906"/>
        <end position="1015"/>
    </location>
</feature>
<evidence type="ECO:0000256" key="5">
    <source>
        <dbReference type="ARBA" id="ARBA00023326"/>
    </source>
</evidence>
<keyword evidence="2 6" id="KW-0378">Hydrolase</keyword>
<dbReference type="InterPro" id="IPR001919">
    <property type="entry name" value="CBD2"/>
</dbReference>
<dbReference type="GO" id="GO:0008810">
    <property type="term" value="F:cellulase activity"/>
    <property type="evidence" value="ECO:0007669"/>
    <property type="project" value="UniProtKB-EC"/>
</dbReference>
<dbReference type="InterPro" id="IPR004197">
    <property type="entry name" value="Cellulase_Ig-like"/>
</dbReference>
<keyword evidence="4 6" id="KW-0326">Glycosidase</keyword>
<evidence type="ECO:0000259" key="8">
    <source>
        <dbReference type="PROSITE" id="PS51173"/>
    </source>
</evidence>
<dbReference type="PROSITE" id="PS51173">
    <property type="entry name" value="CBM2"/>
    <property type="match status" value="1"/>
</dbReference>
<keyword evidence="7" id="KW-0136">Cellulose degradation</keyword>
<evidence type="ECO:0000256" key="4">
    <source>
        <dbReference type="ARBA" id="ARBA00023295"/>
    </source>
</evidence>
<dbReference type="Proteomes" id="UP000334990">
    <property type="component" value="Unassembled WGS sequence"/>
</dbReference>
<dbReference type="GO" id="GO:0030247">
    <property type="term" value="F:polysaccharide binding"/>
    <property type="evidence" value="ECO:0007669"/>
    <property type="project" value="UniProtKB-UniRule"/>
</dbReference>
<dbReference type="InterPro" id="IPR008928">
    <property type="entry name" value="6-hairpin_glycosidase_sf"/>
</dbReference>
<feature type="active site" evidence="6">
    <location>
        <position position="874"/>
    </location>
</feature>
<keyword evidence="7" id="KW-0732">Signal</keyword>
<evidence type="ECO:0000256" key="7">
    <source>
        <dbReference type="RuleBase" id="RU361166"/>
    </source>
</evidence>
<dbReference type="Gene3D" id="1.50.10.10">
    <property type="match status" value="1"/>
</dbReference>
<proteinExistence type="inferred from homology"/>
<name>A0A5M3VMJ1_9ACTN</name>
<dbReference type="InterPro" id="IPR013783">
    <property type="entry name" value="Ig-like_fold"/>
</dbReference>
<dbReference type="Pfam" id="PF02018">
    <property type="entry name" value="CBM_4_9"/>
    <property type="match status" value="2"/>
</dbReference>
<comment type="similarity">
    <text evidence="1 6 7">Belongs to the glycosyl hydrolase 9 (cellulase E) family.</text>
</comment>
<dbReference type="InterPro" id="IPR033126">
    <property type="entry name" value="Glyco_hydro_9_Asp/Glu_AS"/>
</dbReference>
<dbReference type="SMART" id="SM00637">
    <property type="entry name" value="CBD_II"/>
    <property type="match status" value="1"/>
</dbReference>
<dbReference type="RefSeq" id="WP_218034043.1">
    <property type="nucleotide sequence ID" value="NZ_BAAABN010000006.1"/>
</dbReference>
<gene>
    <name evidence="9" type="ORF">Acor_00580</name>
</gene>
<protein>
    <recommendedName>
        <fullName evidence="7">Endoglucanase</fullName>
        <ecNumber evidence="7">3.2.1.4</ecNumber>
    </recommendedName>
</protein>
<dbReference type="CDD" id="cd02850">
    <property type="entry name" value="E_set_Cellulase_N"/>
    <property type="match status" value="1"/>
</dbReference>
<dbReference type="Gene3D" id="2.60.40.290">
    <property type="match status" value="1"/>
</dbReference>
<dbReference type="SUPFAM" id="SSF81296">
    <property type="entry name" value="E set domains"/>
    <property type="match status" value="1"/>
</dbReference>
<dbReference type="Gene3D" id="2.60.120.260">
    <property type="entry name" value="Galactose-binding domain-like"/>
    <property type="match status" value="2"/>
</dbReference>
<dbReference type="InterPro" id="IPR014756">
    <property type="entry name" value="Ig_E-set"/>
</dbReference>
<organism evidence="9 10">
    <name type="scientific">Acrocarpospora corrugata</name>
    <dbReference type="NCBI Taxonomy" id="35763"/>
    <lineage>
        <taxon>Bacteria</taxon>
        <taxon>Bacillati</taxon>
        <taxon>Actinomycetota</taxon>
        <taxon>Actinomycetes</taxon>
        <taxon>Streptosporangiales</taxon>
        <taxon>Streptosporangiaceae</taxon>
        <taxon>Acrocarpospora</taxon>
    </lineage>
</organism>
<dbReference type="PANTHER" id="PTHR22298">
    <property type="entry name" value="ENDO-1,4-BETA-GLUCANASE"/>
    <property type="match status" value="1"/>
</dbReference>
<accession>A0A5M3VMJ1</accession>
<dbReference type="InterPro" id="IPR012341">
    <property type="entry name" value="6hp_glycosidase-like_sf"/>
</dbReference>
<feature type="active site" evidence="6">
    <location>
        <position position="883"/>
    </location>
</feature>
<dbReference type="PROSITE" id="PS00698">
    <property type="entry name" value="GH9_3"/>
    <property type="match status" value="1"/>
</dbReference>
<evidence type="ECO:0000313" key="9">
    <source>
        <dbReference type="EMBL" id="GER97996.1"/>
    </source>
</evidence>
<evidence type="ECO:0000256" key="2">
    <source>
        <dbReference type="ARBA" id="ARBA00022801"/>
    </source>
</evidence>
<dbReference type="GO" id="GO:0030245">
    <property type="term" value="P:cellulose catabolic process"/>
    <property type="evidence" value="ECO:0007669"/>
    <property type="project" value="UniProtKB-KW"/>
</dbReference>
<dbReference type="InterPro" id="IPR012291">
    <property type="entry name" value="CBM2_carb-bd_dom_sf"/>
</dbReference>
<dbReference type="InterPro" id="IPR008979">
    <property type="entry name" value="Galactose-bd-like_sf"/>
</dbReference>
<keyword evidence="5 6" id="KW-0624">Polysaccharide degradation</keyword>
<comment type="caution">
    <text evidence="9">The sequence shown here is derived from an EMBL/GenBank/DDBJ whole genome shotgun (WGS) entry which is preliminary data.</text>
</comment>
<dbReference type="EC" id="3.2.1.4" evidence="7"/>
<dbReference type="InterPro" id="IPR003305">
    <property type="entry name" value="CenC_carb-bd"/>
</dbReference>
<evidence type="ECO:0000256" key="1">
    <source>
        <dbReference type="ARBA" id="ARBA00007072"/>
    </source>
</evidence>